<dbReference type="Proteomes" id="UP001150942">
    <property type="component" value="Unassembled WGS sequence"/>
</dbReference>
<keyword evidence="3" id="KW-0210">Decarboxylase</keyword>
<feature type="domain" description="Orn/DAP/Arg decarboxylase 2 N-terminal" evidence="6">
    <location>
        <begin position="1"/>
        <end position="134"/>
    </location>
</feature>
<dbReference type="OrthoDB" id="5034579at2759"/>
<evidence type="ECO:0000256" key="3">
    <source>
        <dbReference type="ARBA" id="ARBA00022793"/>
    </source>
</evidence>
<keyword evidence="8" id="KW-1185">Reference proteome</keyword>
<evidence type="ECO:0000256" key="5">
    <source>
        <dbReference type="ARBA" id="ARBA00023239"/>
    </source>
</evidence>
<comment type="cofactor">
    <cofactor evidence="1">
        <name>pyridoxal 5'-phosphate</name>
        <dbReference type="ChEBI" id="CHEBI:597326"/>
    </cofactor>
</comment>
<evidence type="ECO:0000256" key="4">
    <source>
        <dbReference type="ARBA" id="ARBA00022898"/>
    </source>
</evidence>
<proteinExistence type="inferred from homology"/>
<dbReference type="AlphaFoldDB" id="A0A9W9MKQ8"/>
<evidence type="ECO:0000313" key="7">
    <source>
        <dbReference type="EMBL" id="KAJ5203153.1"/>
    </source>
</evidence>
<dbReference type="PANTHER" id="PTHR11482">
    <property type="entry name" value="ARGININE/DIAMINOPIMELATE/ORNITHINE DECARBOXYLASE"/>
    <property type="match status" value="1"/>
</dbReference>
<reference evidence="7" key="1">
    <citation type="submission" date="2022-11" db="EMBL/GenBank/DDBJ databases">
        <authorList>
            <person name="Petersen C."/>
        </authorList>
    </citation>
    <scope>NUCLEOTIDE SEQUENCE</scope>
    <source>
        <strain evidence="7">IBT 20477</strain>
    </source>
</reference>
<dbReference type="InterPro" id="IPR029066">
    <property type="entry name" value="PLP-binding_barrel"/>
</dbReference>
<comment type="similarity">
    <text evidence="2">Belongs to the Orn/Lys/Arg decarboxylase class-II family.</text>
</comment>
<dbReference type="GO" id="GO:0033387">
    <property type="term" value="P:putrescine biosynthetic process from arginine, via ornithine"/>
    <property type="evidence" value="ECO:0007669"/>
    <property type="project" value="TreeGrafter"/>
</dbReference>
<reference evidence="7" key="2">
    <citation type="journal article" date="2023" name="IMA Fungus">
        <title>Comparative genomic study of the Penicillium genus elucidates a diverse pangenome and 15 lateral gene transfer events.</title>
        <authorList>
            <person name="Petersen C."/>
            <person name="Sorensen T."/>
            <person name="Nielsen M.R."/>
            <person name="Sondergaard T.E."/>
            <person name="Sorensen J.L."/>
            <person name="Fitzpatrick D.A."/>
            <person name="Frisvad J.C."/>
            <person name="Nielsen K.L."/>
        </authorList>
    </citation>
    <scope>NUCLEOTIDE SEQUENCE</scope>
    <source>
        <strain evidence="7">IBT 20477</strain>
    </source>
</reference>
<protein>
    <submittedName>
        <fullName evidence="7">Pyridoxal-dependent decarboxylase</fullName>
    </submittedName>
</protein>
<dbReference type="EMBL" id="JAPQKQ010000003">
    <property type="protein sequence ID" value="KAJ5203153.1"/>
    <property type="molecule type" value="Genomic_DNA"/>
</dbReference>
<dbReference type="GO" id="GO:0005737">
    <property type="term" value="C:cytoplasm"/>
    <property type="evidence" value="ECO:0007669"/>
    <property type="project" value="TreeGrafter"/>
</dbReference>
<dbReference type="Gene3D" id="3.20.20.10">
    <property type="entry name" value="Alanine racemase"/>
    <property type="match status" value="1"/>
</dbReference>
<evidence type="ECO:0000313" key="8">
    <source>
        <dbReference type="Proteomes" id="UP001150942"/>
    </source>
</evidence>
<dbReference type="InterPro" id="IPR002433">
    <property type="entry name" value="Orn_de-COase"/>
</dbReference>
<keyword evidence="5" id="KW-0456">Lyase</keyword>
<accession>A0A9W9MKQ8</accession>
<dbReference type="SUPFAM" id="SSF51419">
    <property type="entry name" value="PLP-binding barrel"/>
    <property type="match status" value="1"/>
</dbReference>
<evidence type="ECO:0000259" key="6">
    <source>
        <dbReference type="Pfam" id="PF02784"/>
    </source>
</evidence>
<evidence type="ECO:0000256" key="1">
    <source>
        <dbReference type="ARBA" id="ARBA00001933"/>
    </source>
</evidence>
<dbReference type="Pfam" id="PF02784">
    <property type="entry name" value="Orn_Arg_deC_N"/>
    <property type="match status" value="1"/>
</dbReference>
<organism evidence="7 8">
    <name type="scientific">Penicillium cf. viridicatum</name>
    <dbReference type="NCBI Taxonomy" id="2972119"/>
    <lineage>
        <taxon>Eukaryota</taxon>
        <taxon>Fungi</taxon>
        <taxon>Dikarya</taxon>
        <taxon>Ascomycota</taxon>
        <taxon>Pezizomycotina</taxon>
        <taxon>Eurotiomycetes</taxon>
        <taxon>Eurotiomycetidae</taxon>
        <taxon>Eurotiales</taxon>
        <taxon>Aspergillaceae</taxon>
        <taxon>Penicillium</taxon>
    </lineage>
</organism>
<comment type="caution">
    <text evidence="7">The sequence shown here is derived from an EMBL/GenBank/DDBJ whole genome shotgun (WGS) entry which is preliminary data.</text>
</comment>
<gene>
    <name evidence="7" type="ORF">N7449_005232</name>
</gene>
<dbReference type="InterPro" id="IPR022644">
    <property type="entry name" value="De-COase2_N"/>
</dbReference>
<dbReference type="GO" id="GO:0004586">
    <property type="term" value="F:ornithine decarboxylase activity"/>
    <property type="evidence" value="ECO:0007669"/>
    <property type="project" value="TreeGrafter"/>
</dbReference>
<name>A0A9W9MKQ8_9EURO</name>
<evidence type="ECO:0000256" key="2">
    <source>
        <dbReference type="ARBA" id="ARBA00008872"/>
    </source>
</evidence>
<keyword evidence="4" id="KW-0663">Pyridoxal phosphate</keyword>
<sequence>MAARRGVKWAAFDNADELHKIQKISLGMELVLRIHAQDLTARILLSAKFGAALELTRALLGTDWRLGLKVVGACFHVAFQARLRRWKSHRFGMHLLDIGGRFDDTNFERMVDPLRKVLALQFPGPVTLIAEPGVSMPILSSRWSAK</sequence>
<dbReference type="PANTHER" id="PTHR11482:SF6">
    <property type="entry name" value="ORNITHINE DECARBOXYLASE 1-RELATED"/>
    <property type="match status" value="1"/>
</dbReference>